<dbReference type="GO" id="GO:0019888">
    <property type="term" value="F:protein phosphatase regulator activity"/>
    <property type="evidence" value="ECO:0007669"/>
    <property type="project" value="InterPro"/>
</dbReference>
<feature type="region of interest" description="Disordered" evidence="1">
    <location>
        <begin position="310"/>
        <end position="403"/>
    </location>
</feature>
<evidence type="ECO:0008006" key="5">
    <source>
        <dbReference type="Google" id="ProtNLM"/>
    </source>
</evidence>
<feature type="compositionally biased region" description="Low complexity" evidence="1">
    <location>
        <begin position="19"/>
        <end position="32"/>
    </location>
</feature>
<dbReference type="GO" id="GO:0071595">
    <property type="term" value="C:Nem1-Spo7 phosphatase complex"/>
    <property type="evidence" value="ECO:0007669"/>
    <property type="project" value="TreeGrafter"/>
</dbReference>
<sequence length="403" mass="45392">MSGSKLDQIVKGAPPPGTSVPSVVSRSSSPAPLAEKAELGDPTSSPPLVTSDPLATLPSSPPQIYLNLLIVEASLRSQYLTLRARRRQNTFFLLLLVIWITGFSYLLFLRPREDGSGVGGSVYWVVEMGEKVALMGGVVTGVLIWGTGQWDRGVRWPRRWVGITNRGLRSMNAKIVVIKGPWWKEMLGHLSFLFPYSSFFPTQGSSYHYIDHVTEKHGSGGIRPMFEEEGGAPREEDLSPGGDYIKLLLLPKPFSPDFRENWELYRLEYWEKENERRAHLRHLVQRSERELAQRHGGWVWWVGGRGRKRVQNTSGKGDIEKIHHKHPLEKEGKRHSLIRSDSHSRNTSRSSTPSNVEGEERPTRTRRGSTTMSASERRRKATRSSTSAENSHLSKLTAVSRPA</sequence>
<reference evidence="3 4" key="1">
    <citation type="journal article" date="2020" name="Genomics">
        <title>Complete, high-quality genomes from long-read metagenomic sequencing of two wolf lichen thalli reveals enigmatic genome architecture.</title>
        <authorList>
            <person name="McKenzie S.K."/>
            <person name="Walston R.F."/>
            <person name="Allen J.L."/>
        </authorList>
    </citation>
    <scope>NUCLEOTIDE SEQUENCE [LARGE SCALE GENOMIC DNA]</scope>
    <source>
        <strain evidence="3">WasteWater1</strain>
    </source>
</reference>
<feature type="compositionally biased region" description="Basic and acidic residues" evidence="1">
    <location>
        <begin position="328"/>
        <end position="344"/>
    </location>
</feature>
<keyword evidence="4" id="KW-1185">Reference proteome</keyword>
<dbReference type="RefSeq" id="XP_037150082.1">
    <property type="nucleotide sequence ID" value="XM_037294004.1"/>
</dbReference>
<accession>A0A8H6CC06</accession>
<dbReference type="GeneID" id="59331492"/>
<dbReference type="PANTHER" id="PTHR28249:SF1">
    <property type="entry name" value="SPORULATION-SPECIFIC PROTEIN SPO7"/>
    <property type="match status" value="1"/>
</dbReference>
<name>A0A8H6CC06_9LECA</name>
<feature type="compositionally biased region" description="Low complexity" evidence="1">
    <location>
        <begin position="345"/>
        <end position="355"/>
    </location>
</feature>
<dbReference type="AlphaFoldDB" id="A0A8H6CC06"/>
<dbReference type="PANTHER" id="PTHR28249">
    <property type="entry name" value="SPORULATION-SPECIFIC PROTEIN SPO7"/>
    <property type="match status" value="1"/>
</dbReference>
<organism evidence="3 4">
    <name type="scientific">Letharia lupina</name>
    <dbReference type="NCBI Taxonomy" id="560253"/>
    <lineage>
        <taxon>Eukaryota</taxon>
        <taxon>Fungi</taxon>
        <taxon>Dikarya</taxon>
        <taxon>Ascomycota</taxon>
        <taxon>Pezizomycotina</taxon>
        <taxon>Lecanoromycetes</taxon>
        <taxon>OSLEUM clade</taxon>
        <taxon>Lecanoromycetidae</taxon>
        <taxon>Lecanorales</taxon>
        <taxon>Lecanorineae</taxon>
        <taxon>Parmeliaceae</taxon>
        <taxon>Letharia</taxon>
    </lineage>
</organism>
<feature type="transmembrane region" description="Helical" evidence="2">
    <location>
        <begin position="132"/>
        <end position="150"/>
    </location>
</feature>
<proteinExistence type="predicted"/>
<dbReference type="Pfam" id="PF03907">
    <property type="entry name" value="Spo7"/>
    <property type="match status" value="1"/>
</dbReference>
<dbReference type="Proteomes" id="UP000593566">
    <property type="component" value="Unassembled WGS sequence"/>
</dbReference>
<keyword evidence="2" id="KW-0472">Membrane</keyword>
<comment type="caution">
    <text evidence="3">The sequence shown here is derived from an EMBL/GenBank/DDBJ whole genome shotgun (WGS) entry which is preliminary data.</text>
</comment>
<keyword evidence="2" id="KW-1133">Transmembrane helix</keyword>
<gene>
    <name evidence="3" type="ORF">HO133_003080</name>
</gene>
<keyword evidence="2" id="KW-0812">Transmembrane</keyword>
<feature type="transmembrane region" description="Helical" evidence="2">
    <location>
        <begin position="90"/>
        <end position="108"/>
    </location>
</feature>
<evidence type="ECO:0000313" key="3">
    <source>
        <dbReference type="EMBL" id="KAF6220647.1"/>
    </source>
</evidence>
<dbReference type="GO" id="GO:0004721">
    <property type="term" value="F:phosphoprotein phosphatase activity"/>
    <property type="evidence" value="ECO:0007669"/>
    <property type="project" value="TreeGrafter"/>
</dbReference>
<protein>
    <recommendedName>
        <fullName evidence="5">Spo7-like protein</fullName>
    </recommendedName>
</protein>
<evidence type="ECO:0000256" key="2">
    <source>
        <dbReference type="SAM" id="Phobius"/>
    </source>
</evidence>
<dbReference type="EMBL" id="JACCJB010000016">
    <property type="protein sequence ID" value="KAF6220647.1"/>
    <property type="molecule type" value="Genomic_DNA"/>
</dbReference>
<dbReference type="InterPro" id="IPR005605">
    <property type="entry name" value="Spo7"/>
</dbReference>
<evidence type="ECO:0000313" key="4">
    <source>
        <dbReference type="Proteomes" id="UP000593566"/>
    </source>
</evidence>
<dbReference type="GO" id="GO:0006998">
    <property type="term" value="P:nuclear envelope organization"/>
    <property type="evidence" value="ECO:0007669"/>
    <property type="project" value="TreeGrafter"/>
</dbReference>
<evidence type="ECO:0000256" key="1">
    <source>
        <dbReference type="SAM" id="MobiDB-lite"/>
    </source>
</evidence>
<feature type="region of interest" description="Disordered" evidence="1">
    <location>
        <begin position="1"/>
        <end position="53"/>
    </location>
</feature>